<accession>A0A3A8JNC8</accession>
<gene>
    <name evidence="1" type="ORF">D7X32_33630</name>
</gene>
<evidence type="ECO:0000313" key="2">
    <source>
        <dbReference type="Proteomes" id="UP000268313"/>
    </source>
</evidence>
<organism evidence="1 2">
    <name type="scientific">Corallococcus carmarthensis</name>
    <dbReference type="NCBI Taxonomy" id="2316728"/>
    <lineage>
        <taxon>Bacteria</taxon>
        <taxon>Pseudomonadati</taxon>
        <taxon>Myxococcota</taxon>
        <taxon>Myxococcia</taxon>
        <taxon>Myxococcales</taxon>
        <taxon>Cystobacterineae</taxon>
        <taxon>Myxococcaceae</taxon>
        <taxon>Corallococcus</taxon>
    </lineage>
</organism>
<protein>
    <submittedName>
        <fullName evidence="1">DUF3396 domain-containing protein</fullName>
    </submittedName>
</protein>
<proteinExistence type="predicted"/>
<name>A0A3A8JNC8_9BACT</name>
<dbReference type="Proteomes" id="UP000268313">
    <property type="component" value="Unassembled WGS sequence"/>
</dbReference>
<comment type="caution">
    <text evidence="1">The sequence shown here is derived from an EMBL/GenBank/DDBJ whole genome shotgun (WGS) entry which is preliminary data.</text>
</comment>
<dbReference type="AlphaFoldDB" id="A0A3A8JNC8"/>
<keyword evidence="2" id="KW-1185">Reference proteome</keyword>
<dbReference type="InterPro" id="IPR021815">
    <property type="entry name" value="TsiV"/>
</dbReference>
<evidence type="ECO:0000313" key="1">
    <source>
        <dbReference type="EMBL" id="RKG97159.1"/>
    </source>
</evidence>
<reference evidence="2" key="1">
    <citation type="submission" date="2018-09" db="EMBL/GenBank/DDBJ databases">
        <authorList>
            <person name="Livingstone P.G."/>
            <person name="Whitworth D.E."/>
        </authorList>
    </citation>
    <scope>NUCLEOTIDE SEQUENCE [LARGE SCALE GENOMIC DNA]</scope>
    <source>
        <strain evidence="2">CA043D</strain>
    </source>
</reference>
<sequence length="286" mass="32471">MLLRDGVSIAFYLGHSHHDITQRIEHTLRVFRHAIAPASLDWYCDYEGDFHELDSAGRKFLEQEFNSSQFAHVHLADHVNNGVGDYKFIYDGQWRENPNDPGASRLLSTVTFWLPTEFLESQGPAVVRELALKLSADLPYTSGHAGLAFNGQLSLLGVDDLVHRERLRHPGMDVPDESASLHLGNRIRGVHWMNFLGPPVLEELGGVEALREKLKSPGTTVQPLAEGRAVITLGTEPDAGDTTRSPVLPAYRELARVLEPRLYFQGDFRPWRDTEEQRRWERRFLD</sequence>
<dbReference type="Pfam" id="PF11876">
    <property type="entry name" value="TsiV"/>
    <property type="match status" value="1"/>
</dbReference>
<dbReference type="EMBL" id="RAWE01000187">
    <property type="protein sequence ID" value="RKG97159.1"/>
    <property type="molecule type" value="Genomic_DNA"/>
</dbReference>